<feature type="transmembrane region" description="Helical" evidence="1">
    <location>
        <begin position="253"/>
        <end position="271"/>
    </location>
</feature>
<dbReference type="NCBIfam" id="NF038012">
    <property type="entry name" value="DMT_1"/>
    <property type="match status" value="1"/>
</dbReference>
<keyword evidence="1" id="KW-0472">Membrane</keyword>
<feature type="transmembrane region" description="Helical" evidence="1">
    <location>
        <begin position="72"/>
        <end position="90"/>
    </location>
</feature>
<evidence type="ECO:0008006" key="4">
    <source>
        <dbReference type="Google" id="ProtNLM"/>
    </source>
</evidence>
<sequence>MALLLALGAALAFAGATVLQFEASQAAPRSASLRIGLVRHLVGDRRFNLGALLDVAGGVAQFFALKVGSVEVVMPVVASGLVIAIVAHHVQRRLAIVPRDAVALAGSVLALVVVLVVAPQGGSRLGSVAAQLAVAAAGLGGGAVALTVGRRVLLRRGWYLAAAGGLLLGVVSVVERSVGLVWSQRGTLGVLESWQLWTLLAVGALALLVVQSAFGAARLLTVAPIVAVAEPIVGSALAVWVEGAGPGFGPGRLAIVFGAIVLEAVSIIALARGARDEGGVR</sequence>
<gene>
    <name evidence="2" type="ordered locus">Afer_0831</name>
</gene>
<feature type="transmembrane region" description="Helical" evidence="1">
    <location>
        <begin position="194"/>
        <end position="214"/>
    </location>
</feature>
<protein>
    <recommendedName>
        <fullName evidence="4">Integral membrane protein</fullName>
    </recommendedName>
</protein>
<evidence type="ECO:0000256" key="1">
    <source>
        <dbReference type="SAM" id="Phobius"/>
    </source>
</evidence>
<dbReference type="PANTHER" id="PTHR40761">
    <property type="entry name" value="CONSERVED INTEGRAL MEMBRANE ALANINE VALINE AND LEUCINE RICH PROTEIN-RELATED"/>
    <property type="match status" value="1"/>
</dbReference>
<dbReference type="EMBL" id="CP001631">
    <property type="protein sequence ID" value="ACU53777.1"/>
    <property type="molecule type" value="Genomic_DNA"/>
</dbReference>
<feature type="transmembrane region" description="Helical" evidence="1">
    <location>
        <begin position="157"/>
        <end position="174"/>
    </location>
</feature>
<feature type="transmembrane region" description="Helical" evidence="1">
    <location>
        <begin position="221"/>
        <end position="241"/>
    </location>
</feature>
<feature type="transmembrane region" description="Helical" evidence="1">
    <location>
        <begin position="102"/>
        <end position="122"/>
    </location>
</feature>
<dbReference type="AlphaFoldDB" id="C7LYG9"/>
<name>C7LYG9_ACIFD</name>
<organism evidence="2 3">
    <name type="scientific">Acidimicrobium ferrooxidans (strain DSM 10331 / JCM 15462 / NBRC 103882 / ICP)</name>
    <dbReference type="NCBI Taxonomy" id="525909"/>
    <lineage>
        <taxon>Bacteria</taxon>
        <taxon>Bacillati</taxon>
        <taxon>Actinomycetota</taxon>
        <taxon>Acidimicrobiia</taxon>
        <taxon>Acidimicrobiales</taxon>
        <taxon>Acidimicrobiaceae</taxon>
        <taxon>Acidimicrobium</taxon>
    </lineage>
</organism>
<accession>C7LYG9</accession>
<dbReference type="PANTHER" id="PTHR40761:SF1">
    <property type="entry name" value="CONSERVED INTEGRAL MEMBRANE ALANINE VALINE AND LEUCINE RICH PROTEIN-RELATED"/>
    <property type="match status" value="1"/>
</dbReference>
<feature type="transmembrane region" description="Helical" evidence="1">
    <location>
        <begin position="128"/>
        <end position="148"/>
    </location>
</feature>
<dbReference type="Proteomes" id="UP000000771">
    <property type="component" value="Chromosome"/>
</dbReference>
<dbReference type="eggNOG" id="ENOG5031D8U">
    <property type="taxonomic scope" value="Bacteria"/>
</dbReference>
<keyword evidence="1" id="KW-0812">Transmembrane</keyword>
<reference evidence="2 3" key="1">
    <citation type="journal article" date="2009" name="Stand. Genomic Sci.">
        <title>Complete genome sequence of Acidimicrobium ferrooxidans type strain (ICP).</title>
        <authorList>
            <person name="Clum A."/>
            <person name="Nolan M."/>
            <person name="Lang E."/>
            <person name="Glavina Del Rio T."/>
            <person name="Tice H."/>
            <person name="Copeland A."/>
            <person name="Cheng J.F."/>
            <person name="Lucas S."/>
            <person name="Chen F."/>
            <person name="Bruce D."/>
            <person name="Goodwin L."/>
            <person name="Pitluck S."/>
            <person name="Ivanova N."/>
            <person name="Mavrommatis K."/>
            <person name="Mikhailova N."/>
            <person name="Pati A."/>
            <person name="Chen A."/>
            <person name="Palaniappan K."/>
            <person name="Goker M."/>
            <person name="Spring S."/>
            <person name="Land M."/>
            <person name="Hauser L."/>
            <person name="Chang Y.J."/>
            <person name="Jeffries C.C."/>
            <person name="Chain P."/>
            <person name="Bristow J."/>
            <person name="Eisen J.A."/>
            <person name="Markowitz V."/>
            <person name="Hugenholtz P."/>
            <person name="Kyrpides N.C."/>
            <person name="Klenk H.P."/>
            <person name="Lapidus A."/>
        </authorList>
    </citation>
    <scope>NUCLEOTIDE SEQUENCE [LARGE SCALE GENOMIC DNA]</scope>
    <source>
        <strain evidence="3">DSM 10331 / JCM 15462 / NBRC 103882 / ICP</strain>
    </source>
</reference>
<keyword evidence="3" id="KW-1185">Reference proteome</keyword>
<evidence type="ECO:0000313" key="2">
    <source>
        <dbReference type="EMBL" id="ACU53777.1"/>
    </source>
</evidence>
<dbReference type="HOGENOM" id="CLU_989118_0_0_11"/>
<dbReference type="KEGG" id="afo:Afer_0831"/>
<proteinExistence type="predicted"/>
<dbReference type="RefSeq" id="WP_015798266.1">
    <property type="nucleotide sequence ID" value="NC_013124.1"/>
</dbReference>
<evidence type="ECO:0000313" key="3">
    <source>
        <dbReference type="Proteomes" id="UP000000771"/>
    </source>
</evidence>
<dbReference type="STRING" id="525909.Afer_0831"/>
<keyword evidence="1" id="KW-1133">Transmembrane helix</keyword>